<feature type="domain" description="FHA" evidence="2">
    <location>
        <begin position="67"/>
        <end position="117"/>
    </location>
</feature>
<feature type="compositionally biased region" description="Low complexity" evidence="1">
    <location>
        <begin position="171"/>
        <end position="180"/>
    </location>
</feature>
<dbReference type="SUPFAM" id="SSF49879">
    <property type="entry name" value="SMAD/FHA domain"/>
    <property type="match status" value="1"/>
</dbReference>
<feature type="region of interest" description="Disordered" evidence="1">
    <location>
        <begin position="233"/>
        <end position="440"/>
    </location>
</feature>
<protein>
    <recommendedName>
        <fullName evidence="2">FHA domain-containing protein</fullName>
    </recommendedName>
</protein>
<dbReference type="AlphaFoldDB" id="A0AAE0XQJ9"/>
<comment type="caution">
    <text evidence="3">The sequence shown here is derived from an EMBL/GenBank/DDBJ whole genome shotgun (WGS) entry which is preliminary data.</text>
</comment>
<dbReference type="Pfam" id="PF00498">
    <property type="entry name" value="FHA"/>
    <property type="match status" value="1"/>
</dbReference>
<name>A0AAE0XQJ9_9GAST</name>
<dbReference type="Gene3D" id="2.60.200.20">
    <property type="match status" value="1"/>
</dbReference>
<dbReference type="PANTHER" id="PTHR15715:SF47">
    <property type="entry name" value="FHA DOMAIN-CONTAINING PROTEIN"/>
    <property type="match status" value="1"/>
</dbReference>
<evidence type="ECO:0000313" key="3">
    <source>
        <dbReference type="EMBL" id="KAK3702513.1"/>
    </source>
</evidence>
<accession>A0AAE0XQJ9</accession>
<dbReference type="InterPro" id="IPR051176">
    <property type="entry name" value="Cent_Immune-Sig_Mod"/>
</dbReference>
<proteinExistence type="predicted"/>
<feature type="compositionally biased region" description="Low complexity" evidence="1">
    <location>
        <begin position="237"/>
        <end position="248"/>
    </location>
</feature>
<dbReference type="Proteomes" id="UP001283361">
    <property type="component" value="Unassembled WGS sequence"/>
</dbReference>
<feature type="compositionally biased region" description="Low complexity" evidence="1">
    <location>
        <begin position="261"/>
        <end position="276"/>
    </location>
</feature>
<dbReference type="CDD" id="cd22704">
    <property type="entry name" value="FHA_Cep170"/>
    <property type="match status" value="1"/>
</dbReference>
<evidence type="ECO:0000259" key="2">
    <source>
        <dbReference type="PROSITE" id="PS50006"/>
    </source>
</evidence>
<feature type="region of interest" description="Disordered" evidence="1">
    <location>
        <begin position="460"/>
        <end position="493"/>
    </location>
</feature>
<dbReference type="InterPro" id="IPR000253">
    <property type="entry name" value="FHA_dom"/>
</dbReference>
<keyword evidence="4" id="KW-1185">Reference proteome</keyword>
<feature type="compositionally biased region" description="Basic and acidic residues" evidence="1">
    <location>
        <begin position="308"/>
        <end position="322"/>
    </location>
</feature>
<gene>
    <name evidence="3" type="ORF">RRG08_042506</name>
</gene>
<sequence length="493" mass="54081">MDRIRQRAQSLLEKLHGKYGIEPKHPIHLVLAAAAVCRKEGDDPGLQEHWYLVDAHGQKFRLPKTMLFLGREECDVVVASQSVDKRHAVLTFDLYLNRFKVKDLSTSNGTYVNNSRIPEQEYVTLNHMDSVRLGHDAMMYHVEQGSQITGQGGQLPDPSFVPHWASRQHQHQGQPPQQPLQAEPIHVHAHAMAECQLHYIGLYGWFPTLGCIAEQNIEHSCSLKHDPSLHDDHVMVSATSSPSSSSSHRNSHQHSHHHKQLASSPSSSSSPSLSASHQNRSPSSMSPDQHRHKQHLDYHSRSPNSKGAHSDVENEIGDKHSLDSNSSNRSEQSNQQGLGKSQTSGSNLRDQDPPSSSSSKDGRPDSNNRLAEPPTTSAKSEAKDCSETSPDAPPATSCGPGRNTWPRKRARPAAPHVSSLFTPEDAEQQQQQHHGSEAKPAGKMGAMYFVAFDDSICNSGDASAAAAAGEVKRRPRNSQEPLPPGERCVVADG</sequence>
<dbReference type="SMART" id="SM00240">
    <property type="entry name" value="FHA"/>
    <property type="match status" value="1"/>
</dbReference>
<dbReference type="EMBL" id="JAWDGP010007852">
    <property type="protein sequence ID" value="KAK3702513.1"/>
    <property type="molecule type" value="Genomic_DNA"/>
</dbReference>
<organism evidence="3 4">
    <name type="scientific">Elysia crispata</name>
    <name type="common">lettuce slug</name>
    <dbReference type="NCBI Taxonomy" id="231223"/>
    <lineage>
        <taxon>Eukaryota</taxon>
        <taxon>Metazoa</taxon>
        <taxon>Spiralia</taxon>
        <taxon>Lophotrochozoa</taxon>
        <taxon>Mollusca</taxon>
        <taxon>Gastropoda</taxon>
        <taxon>Heterobranchia</taxon>
        <taxon>Euthyneura</taxon>
        <taxon>Panpulmonata</taxon>
        <taxon>Sacoglossa</taxon>
        <taxon>Placobranchoidea</taxon>
        <taxon>Plakobranchidae</taxon>
        <taxon>Elysia</taxon>
    </lineage>
</organism>
<feature type="compositionally biased region" description="Basic residues" evidence="1">
    <location>
        <begin position="249"/>
        <end position="260"/>
    </location>
</feature>
<dbReference type="InterPro" id="IPR008984">
    <property type="entry name" value="SMAD_FHA_dom_sf"/>
</dbReference>
<feature type="compositionally biased region" description="Polar residues" evidence="1">
    <location>
        <begin position="277"/>
        <end position="287"/>
    </location>
</feature>
<feature type="compositionally biased region" description="Polar residues" evidence="1">
    <location>
        <begin position="337"/>
        <end position="348"/>
    </location>
</feature>
<evidence type="ECO:0000313" key="4">
    <source>
        <dbReference type="Proteomes" id="UP001283361"/>
    </source>
</evidence>
<dbReference type="PANTHER" id="PTHR15715">
    <property type="entry name" value="CENTROSOMAL PROTEIN OF 170 KDA"/>
    <property type="match status" value="1"/>
</dbReference>
<feature type="region of interest" description="Disordered" evidence="1">
    <location>
        <begin position="148"/>
        <end position="180"/>
    </location>
</feature>
<reference evidence="3" key="1">
    <citation type="journal article" date="2023" name="G3 (Bethesda)">
        <title>A reference genome for the long-term kleptoplast-retaining sea slug Elysia crispata morphotype clarki.</title>
        <authorList>
            <person name="Eastman K.E."/>
            <person name="Pendleton A.L."/>
            <person name="Shaikh M.A."/>
            <person name="Suttiyut T."/>
            <person name="Ogas R."/>
            <person name="Tomko P."/>
            <person name="Gavelis G."/>
            <person name="Widhalm J.R."/>
            <person name="Wisecaver J.H."/>
        </authorList>
    </citation>
    <scope>NUCLEOTIDE SEQUENCE</scope>
    <source>
        <strain evidence="3">ECLA1</strain>
    </source>
</reference>
<evidence type="ECO:0000256" key="1">
    <source>
        <dbReference type="SAM" id="MobiDB-lite"/>
    </source>
</evidence>
<dbReference type="PROSITE" id="PS50006">
    <property type="entry name" value="FHA_DOMAIN"/>
    <property type="match status" value="1"/>
</dbReference>
<feature type="compositionally biased region" description="Low complexity" evidence="1">
    <location>
        <begin position="324"/>
        <end position="336"/>
    </location>
</feature>